<dbReference type="EMBL" id="UINC01171888">
    <property type="protein sequence ID" value="SVD76691.1"/>
    <property type="molecule type" value="Genomic_DNA"/>
</dbReference>
<sequence>MTTLNRLEQIIELTGNICNAFTIALYKADLNKKKLTL</sequence>
<accession>A0A382Y1P8</accession>
<protein>
    <submittedName>
        <fullName evidence="1">Uncharacterized protein</fullName>
    </submittedName>
</protein>
<reference evidence="1" key="1">
    <citation type="submission" date="2018-05" db="EMBL/GenBank/DDBJ databases">
        <authorList>
            <person name="Lanie J.A."/>
            <person name="Ng W.-L."/>
            <person name="Kazmierczak K.M."/>
            <person name="Andrzejewski T.M."/>
            <person name="Davidsen T.M."/>
            <person name="Wayne K.J."/>
            <person name="Tettelin H."/>
            <person name="Glass J.I."/>
            <person name="Rusch D."/>
            <person name="Podicherti R."/>
            <person name="Tsui H.-C.T."/>
            <person name="Winkler M.E."/>
        </authorList>
    </citation>
    <scope>NUCLEOTIDE SEQUENCE</scope>
</reference>
<evidence type="ECO:0000313" key="1">
    <source>
        <dbReference type="EMBL" id="SVD76691.1"/>
    </source>
</evidence>
<feature type="non-terminal residue" evidence="1">
    <location>
        <position position="37"/>
    </location>
</feature>
<gene>
    <name evidence="1" type="ORF">METZ01_LOCUS429545</name>
</gene>
<dbReference type="AlphaFoldDB" id="A0A382Y1P8"/>
<organism evidence="1">
    <name type="scientific">marine metagenome</name>
    <dbReference type="NCBI Taxonomy" id="408172"/>
    <lineage>
        <taxon>unclassified sequences</taxon>
        <taxon>metagenomes</taxon>
        <taxon>ecological metagenomes</taxon>
    </lineage>
</organism>
<proteinExistence type="predicted"/>
<name>A0A382Y1P8_9ZZZZ</name>